<dbReference type="AlphaFoldDB" id="A0A1Y3B675"/>
<evidence type="ECO:0000256" key="1">
    <source>
        <dbReference type="SAM" id="MobiDB-lite"/>
    </source>
</evidence>
<organism evidence="2 3">
    <name type="scientific">Euroglyphus maynei</name>
    <name type="common">Mayne's house dust mite</name>
    <dbReference type="NCBI Taxonomy" id="6958"/>
    <lineage>
        <taxon>Eukaryota</taxon>
        <taxon>Metazoa</taxon>
        <taxon>Ecdysozoa</taxon>
        <taxon>Arthropoda</taxon>
        <taxon>Chelicerata</taxon>
        <taxon>Arachnida</taxon>
        <taxon>Acari</taxon>
        <taxon>Acariformes</taxon>
        <taxon>Sarcoptiformes</taxon>
        <taxon>Astigmata</taxon>
        <taxon>Psoroptidia</taxon>
        <taxon>Analgoidea</taxon>
        <taxon>Pyroglyphidae</taxon>
        <taxon>Pyroglyphinae</taxon>
        <taxon>Euroglyphus</taxon>
    </lineage>
</organism>
<dbReference type="EMBL" id="MUJZ01038010">
    <property type="protein sequence ID" value="OTF76330.1"/>
    <property type="molecule type" value="Genomic_DNA"/>
</dbReference>
<protein>
    <submittedName>
        <fullName evidence="2">Uncharacterized protein</fullName>
    </submittedName>
</protein>
<feature type="compositionally biased region" description="Acidic residues" evidence="1">
    <location>
        <begin position="33"/>
        <end position="42"/>
    </location>
</feature>
<feature type="compositionally biased region" description="Polar residues" evidence="1">
    <location>
        <begin position="1"/>
        <end position="10"/>
    </location>
</feature>
<dbReference type="Proteomes" id="UP000194236">
    <property type="component" value="Unassembled WGS sequence"/>
</dbReference>
<accession>A0A1Y3B675</accession>
<proteinExistence type="predicted"/>
<comment type="caution">
    <text evidence="2">The sequence shown here is derived from an EMBL/GenBank/DDBJ whole genome shotgun (WGS) entry which is preliminary data.</text>
</comment>
<feature type="non-terminal residue" evidence="2">
    <location>
        <position position="1"/>
    </location>
</feature>
<evidence type="ECO:0000313" key="2">
    <source>
        <dbReference type="EMBL" id="OTF76330.1"/>
    </source>
</evidence>
<feature type="region of interest" description="Disordered" evidence="1">
    <location>
        <begin position="1"/>
        <end position="58"/>
    </location>
</feature>
<evidence type="ECO:0000313" key="3">
    <source>
        <dbReference type="Proteomes" id="UP000194236"/>
    </source>
</evidence>
<reference evidence="2 3" key="1">
    <citation type="submission" date="2017-03" db="EMBL/GenBank/DDBJ databases">
        <title>Genome Survey of Euroglyphus maynei.</title>
        <authorList>
            <person name="Arlian L.G."/>
            <person name="Morgan M.S."/>
            <person name="Rider S.D."/>
        </authorList>
    </citation>
    <scope>NUCLEOTIDE SEQUENCE [LARGE SCALE GENOMIC DNA]</scope>
    <source>
        <strain evidence="2">Arlian Lab</strain>
        <tissue evidence="2">Whole body</tissue>
    </source>
</reference>
<feature type="compositionally biased region" description="Polar residues" evidence="1">
    <location>
        <begin position="43"/>
        <end position="58"/>
    </location>
</feature>
<feature type="non-terminal residue" evidence="2">
    <location>
        <position position="189"/>
    </location>
</feature>
<sequence length="189" mass="20986">SIYDSANNSRSQHDDNDEQGDICESNSTKTSSIDDDDDEEDSQTFSIENLPEDSTTSGSFMLDDLTLSNNTSEAINGSYLISDSISGSTSRNFYSVSNDLMNGEPLLNDNNDDNRMGKSEPVTTELLIPGKCSMDHVEQTHQSMPCNINSLPAIKQIGGENANFLRVRFEQRQRKAMERNINKQRTTAT</sequence>
<keyword evidence="3" id="KW-1185">Reference proteome</keyword>
<gene>
    <name evidence="2" type="ORF">BLA29_012163</name>
</gene>
<name>A0A1Y3B675_EURMA</name>